<accession>A0A2S7UUC4</accession>
<evidence type="ECO:0000313" key="3">
    <source>
        <dbReference type="Proteomes" id="UP000239007"/>
    </source>
</evidence>
<dbReference type="AlphaFoldDB" id="A0A2S7UUC4"/>
<keyword evidence="3" id="KW-1185">Reference proteome</keyword>
<dbReference type="OrthoDB" id="5298506at2"/>
<keyword evidence="1" id="KW-0472">Membrane</keyword>
<sequence>MKKLISRKRKYSFKKKMQSFKQALAQEKQETLEMLSIYKKFTKRAANKAEMKIAHTQFFDLLKGCGLGVFALLPFAPITIPILLKVGRMIGVDLMPTSFNEKPPVKNPAQDK</sequence>
<dbReference type="Proteomes" id="UP000239007">
    <property type="component" value="Unassembled WGS sequence"/>
</dbReference>
<evidence type="ECO:0008006" key="4">
    <source>
        <dbReference type="Google" id="ProtNLM"/>
    </source>
</evidence>
<dbReference type="EMBL" id="MSCH01000003">
    <property type="protein sequence ID" value="PQJ53122.1"/>
    <property type="molecule type" value="Genomic_DNA"/>
</dbReference>
<keyword evidence="1" id="KW-0812">Transmembrane</keyword>
<protein>
    <recommendedName>
        <fullName evidence="4">Letm1 RBD domain-containing protein</fullName>
    </recommendedName>
</protein>
<gene>
    <name evidence="2" type="ORF">BTO11_05235</name>
</gene>
<evidence type="ECO:0000256" key="1">
    <source>
        <dbReference type="SAM" id="Phobius"/>
    </source>
</evidence>
<keyword evidence="1" id="KW-1133">Transmembrane helix</keyword>
<evidence type="ECO:0000313" key="2">
    <source>
        <dbReference type="EMBL" id="PQJ53122.1"/>
    </source>
</evidence>
<organism evidence="2 3">
    <name type="scientific">Psychrosphaera saromensis</name>
    <dbReference type="NCBI Taxonomy" id="716813"/>
    <lineage>
        <taxon>Bacteria</taxon>
        <taxon>Pseudomonadati</taxon>
        <taxon>Pseudomonadota</taxon>
        <taxon>Gammaproteobacteria</taxon>
        <taxon>Alteromonadales</taxon>
        <taxon>Pseudoalteromonadaceae</taxon>
        <taxon>Psychrosphaera</taxon>
    </lineage>
</organism>
<comment type="caution">
    <text evidence="2">The sequence shown here is derived from an EMBL/GenBank/DDBJ whole genome shotgun (WGS) entry which is preliminary data.</text>
</comment>
<dbReference type="RefSeq" id="WP_105051598.1">
    <property type="nucleotide sequence ID" value="NZ_BMYG01000003.1"/>
</dbReference>
<reference evidence="2 3" key="1">
    <citation type="submission" date="2016-12" db="EMBL/GenBank/DDBJ databases">
        <title>Diversity of luminous bacteria.</title>
        <authorList>
            <person name="Yoshizawa S."/>
            <person name="Kogure K."/>
        </authorList>
    </citation>
    <scope>NUCLEOTIDE SEQUENCE [LARGE SCALE GENOMIC DNA]</scope>
    <source>
        <strain evidence="2 3">SA4-48</strain>
    </source>
</reference>
<name>A0A2S7UUC4_9GAMM</name>
<feature type="transmembrane region" description="Helical" evidence="1">
    <location>
        <begin position="61"/>
        <end position="84"/>
    </location>
</feature>
<proteinExistence type="predicted"/>